<dbReference type="GO" id="GO:0008270">
    <property type="term" value="F:zinc ion binding"/>
    <property type="evidence" value="ECO:0007669"/>
    <property type="project" value="UniProtKB-UniRule"/>
</dbReference>
<keyword evidence="7 9" id="KW-0689">Ribosomal protein</keyword>
<feature type="binding site" evidence="9">
    <location>
        <position position="10"/>
    </location>
    <ligand>
        <name>Zn(2+)</name>
        <dbReference type="ChEBI" id="CHEBI:29105"/>
    </ligand>
</feature>
<dbReference type="InterPro" id="IPR023442">
    <property type="entry name" value="Ribosomal_eL24_CS"/>
</dbReference>
<feature type="zinc finger region" description="C4-type" evidence="9">
    <location>
        <begin position="7"/>
        <end position="37"/>
    </location>
</feature>
<dbReference type="GO" id="GO:0019843">
    <property type="term" value="F:rRNA binding"/>
    <property type="evidence" value="ECO:0007669"/>
    <property type="project" value="UniProtKB-UniRule"/>
</dbReference>
<keyword evidence="3 9" id="KW-0699">rRNA-binding</keyword>
<comment type="subunit">
    <text evidence="9">Part of the 50S ribosomal subunit. Forms a cluster with proteins L3 and L14.</text>
</comment>
<keyword evidence="6 9" id="KW-0694">RNA-binding</keyword>
<dbReference type="PROSITE" id="PS01073">
    <property type="entry name" value="RIBOSOMAL_L24E"/>
    <property type="match status" value="1"/>
</dbReference>
<dbReference type="GO" id="GO:0005840">
    <property type="term" value="C:ribosome"/>
    <property type="evidence" value="ECO:0007669"/>
    <property type="project" value="UniProtKB-KW"/>
</dbReference>
<dbReference type="InterPro" id="IPR038630">
    <property type="entry name" value="L24e/L24_sf"/>
</dbReference>
<feature type="binding site" evidence="9">
    <location>
        <position position="7"/>
    </location>
    <ligand>
        <name>Zn(2+)</name>
        <dbReference type="ChEBI" id="CHEBI:29105"/>
    </ligand>
</feature>
<dbReference type="AlphaFoldDB" id="A0A7J3SKY2"/>
<evidence type="ECO:0000256" key="9">
    <source>
        <dbReference type="HAMAP-Rule" id="MF_00773"/>
    </source>
</evidence>
<evidence type="ECO:0000256" key="4">
    <source>
        <dbReference type="ARBA" id="ARBA00022771"/>
    </source>
</evidence>
<evidence type="ECO:0000256" key="1">
    <source>
        <dbReference type="ARBA" id="ARBA00005647"/>
    </source>
</evidence>
<dbReference type="Pfam" id="PF01246">
    <property type="entry name" value="Ribosomal_L24e"/>
    <property type="match status" value="1"/>
</dbReference>
<evidence type="ECO:0000256" key="8">
    <source>
        <dbReference type="ARBA" id="ARBA00023274"/>
    </source>
</evidence>
<keyword evidence="4 9" id="KW-0863">Zinc-finger</keyword>
<dbReference type="PANTHER" id="PTHR10792">
    <property type="entry name" value="60S RIBOSOMAL PROTEIN L24"/>
    <property type="match status" value="1"/>
</dbReference>
<accession>A0A7J3SKY2</accession>
<proteinExistence type="inferred from homology"/>
<dbReference type="SUPFAM" id="SSF57716">
    <property type="entry name" value="Glucocorticoid receptor-like (DNA-binding domain)"/>
    <property type="match status" value="1"/>
</dbReference>
<dbReference type="SMART" id="SM00746">
    <property type="entry name" value="TRASH"/>
    <property type="match status" value="1"/>
</dbReference>
<sequence length="63" mass="7272">MPKLITCSFCGKEILPGTGLMFVRLDGSVMWFCSRKCYKNMMVLKRKPEKLKWTARASSSHSR</sequence>
<dbReference type="GO" id="GO:0006412">
    <property type="term" value="P:translation"/>
    <property type="evidence" value="ECO:0007669"/>
    <property type="project" value="UniProtKB-UniRule"/>
</dbReference>
<keyword evidence="8 9" id="KW-0687">Ribonucleoprotein</keyword>
<evidence type="ECO:0000256" key="7">
    <source>
        <dbReference type="ARBA" id="ARBA00022980"/>
    </source>
</evidence>
<dbReference type="HAMAP" id="MF_00773">
    <property type="entry name" value="Ribosomal_eL24"/>
    <property type="match status" value="1"/>
</dbReference>
<dbReference type="InterPro" id="IPR056366">
    <property type="entry name" value="Ribosomal_eL24"/>
</dbReference>
<keyword evidence="5 9" id="KW-0862">Zinc</keyword>
<keyword evidence="2 9" id="KW-0479">Metal-binding</keyword>
<dbReference type="PANTHER" id="PTHR10792:SF1">
    <property type="entry name" value="RIBOSOMAL PROTEIN L24"/>
    <property type="match status" value="1"/>
</dbReference>
<evidence type="ECO:0000256" key="5">
    <source>
        <dbReference type="ARBA" id="ARBA00022833"/>
    </source>
</evidence>
<dbReference type="EMBL" id="DTLS01000101">
    <property type="protein sequence ID" value="HGZ60281.1"/>
    <property type="molecule type" value="Genomic_DNA"/>
</dbReference>
<name>A0A7J3SKY2_9CREN</name>
<evidence type="ECO:0000256" key="2">
    <source>
        <dbReference type="ARBA" id="ARBA00022723"/>
    </source>
</evidence>
<organism evidence="11">
    <name type="scientific">Fervidicoccus fontis</name>
    <dbReference type="NCBI Taxonomy" id="683846"/>
    <lineage>
        <taxon>Archaea</taxon>
        <taxon>Thermoproteota</taxon>
        <taxon>Thermoprotei</taxon>
        <taxon>Fervidicoccales</taxon>
        <taxon>Fervidicoccaceae</taxon>
        <taxon>Fervidicoccus</taxon>
    </lineage>
</organism>
<dbReference type="InterPro" id="IPR000988">
    <property type="entry name" value="Ribosomal_eL24-rel_N"/>
</dbReference>
<feature type="binding site" evidence="9">
    <location>
        <position position="37"/>
    </location>
    <ligand>
        <name>Zn(2+)</name>
        <dbReference type="ChEBI" id="CHEBI:29105"/>
    </ligand>
</feature>
<protein>
    <recommendedName>
        <fullName evidence="9">Large ribosomal subunit protein eL24</fullName>
    </recommendedName>
</protein>
<evidence type="ECO:0000313" key="11">
    <source>
        <dbReference type="EMBL" id="HGZ60281.1"/>
    </source>
</evidence>
<comment type="function">
    <text evidence="9">Binds to the 23S rRNA.</text>
</comment>
<reference evidence="11" key="1">
    <citation type="journal article" date="2020" name="mSystems">
        <title>Genome- and Community-Level Interaction Insights into Carbon Utilization and Element Cycling Functions of Hydrothermarchaeota in Hydrothermal Sediment.</title>
        <authorList>
            <person name="Zhou Z."/>
            <person name="Liu Y."/>
            <person name="Xu W."/>
            <person name="Pan J."/>
            <person name="Luo Z.H."/>
            <person name="Li M."/>
        </authorList>
    </citation>
    <scope>NUCLEOTIDE SEQUENCE [LARGE SCALE GENOMIC DNA]</scope>
    <source>
        <strain evidence="11">SpSt-885</strain>
    </source>
</reference>
<comment type="cofactor">
    <cofactor evidence="9">
        <name>Zn(2+)</name>
        <dbReference type="ChEBI" id="CHEBI:29105"/>
    </cofactor>
    <text evidence="9">Binds 1 zinc ion per subunit.</text>
</comment>
<dbReference type="InterPro" id="IPR011017">
    <property type="entry name" value="TRASH_dom"/>
</dbReference>
<evidence type="ECO:0000256" key="3">
    <source>
        <dbReference type="ARBA" id="ARBA00022730"/>
    </source>
</evidence>
<feature type="domain" description="TRASH" evidence="10">
    <location>
        <begin position="7"/>
        <end position="45"/>
    </location>
</feature>
<comment type="caution">
    <text evidence="11">The sequence shown here is derived from an EMBL/GenBank/DDBJ whole genome shotgun (WGS) entry which is preliminary data.</text>
</comment>
<dbReference type="GO" id="GO:0003735">
    <property type="term" value="F:structural constituent of ribosome"/>
    <property type="evidence" value="ECO:0007669"/>
    <property type="project" value="InterPro"/>
</dbReference>
<evidence type="ECO:0000256" key="6">
    <source>
        <dbReference type="ARBA" id="ARBA00022884"/>
    </source>
</evidence>
<dbReference type="InterPro" id="IPR055345">
    <property type="entry name" value="Ribosomal_eL24-rel_arc"/>
</dbReference>
<comment type="similarity">
    <text evidence="1 9">Belongs to the eukaryotic ribosomal protein eL24 family.</text>
</comment>
<evidence type="ECO:0000259" key="10">
    <source>
        <dbReference type="SMART" id="SM00746"/>
    </source>
</evidence>
<feature type="binding site" evidence="9">
    <location>
        <position position="33"/>
    </location>
    <ligand>
        <name>Zn(2+)</name>
        <dbReference type="ChEBI" id="CHEBI:29105"/>
    </ligand>
</feature>
<gene>
    <name evidence="9" type="primary">rpl24e</name>
    <name evidence="11" type="ORF">ENW83_03635</name>
</gene>
<dbReference type="Gene3D" id="2.30.170.20">
    <property type="entry name" value="Ribosomal protein L24e"/>
    <property type="match status" value="1"/>
</dbReference>
<dbReference type="GO" id="GO:1990904">
    <property type="term" value="C:ribonucleoprotein complex"/>
    <property type="evidence" value="ECO:0007669"/>
    <property type="project" value="UniProtKB-KW"/>
</dbReference>
<dbReference type="CDD" id="cd00472">
    <property type="entry name" value="Ribosomal_L24e_L24"/>
    <property type="match status" value="1"/>
</dbReference>
<dbReference type="NCBIfam" id="NF034186">
    <property type="entry name" value="PRK14891.1-1"/>
    <property type="match status" value="1"/>
</dbReference>